<sequence>MSYCLSCRIVVRLRAAANCNQPLLFGYRRIVIARIAPTI</sequence>
<evidence type="ECO:0000313" key="1">
    <source>
        <dbReference type="EMBL" id="EEE06563.1"/>
    </source>
</evidence>
<protein>
    <submittedName>
        <fullName evidence="1">Uncharacterized protein</fullName>
    </submittedName>
</protein>
<proteinExistence type="predicted"/>
<reference evidence="1 2" key="1">
    <citation type="journal article" date="2012" name="J. Bacteriol.">
        <title>Draft Genome Sequence Determination for Cystic Fibrosis and Chronic Granulomatous Disease Burkholderia multivorans Isolates.</title>
        <authorList>
            <person name="Varga J.J."/>
            <person name="Losada L."/>
            <person name="Zelazny A.M."/>
            <person name="Brinkac L."/>
            <person name="Harkins D."/>
            <person name="Radune D."/>
            <person name="Hostetler J."/>
            <person name="Sampaio E.P."/>
            <person name="Ronning C.M."/>
            <person name="Nierman W.C."/>
            <person name="Greenberg D.E."/>
            <person name="Holland S.M."/>
            <person name="Goldberg J.B."/>
        </authorList>
    </citation>
    <scope>NUCLEOTIDE SEQUENCE [LARGE SCALE GENOMIC DNA]</scope>
    <source>
        <strain evidence="1 2">CGD2</strain>
    </source>
</reference>
<gene>
    <name evidence="1" type="ORF">BURMUCGD2_4160</name>
</gene>
<dbReference type="Proteomes" id="UP000004535">
    <property type="component" value="Unassembled WGS sequence"/>
</dbReference>
<name>B9BRZ2_9BURK</name>
<organism evidence="1 2">
    <name type="scientific">Burkholderia multivorans CGD2</name>
    <dbReference type="NCBI Taxonomy" id="513052"/>
    <lineage>
        <taxon>Bacteria</taxon>
        <taxon>Pseudomonadati</taxon>
        <taxon>Pseudomonadota</taxon>
        <taxon>Betaproteobacteria</taxon>
        <taxon>Burkholderiales</taxon>
        <taxon>Burkholderiaceae</taxon>
        <taxon>Burkholderia</taxon>
        <taxon>Burkholderia cepacia complex</taxon>
    </lineage>
</organism>
<accession>B9BRZ2</accession>
<dbReference type="EMBL" id="ACFC01000006">
    <property type="protein sequence ID" value="EEE06563.1"/>
    <property type="molecule type" value="Genomic_DNA"/>
</dbReference>
<dbReference type="AlphaFoldDB" id="B9BRZ2"/>
<evidence type="ECO:0000313" key="2">
    <source>
        <dbReference type="Proteomes" id="UP000004535"/>
    </source>
</evidence>
<comment type="caution">
    <text evidence="1">The sequence shown here is derived from an EMBL/GenBank/DDBJ whole genome shotgun (WGS) entry which is preliminary data.</text>
</comment>